<proteinExistence type="predicted"/>
<gene>
    <name evidence="1" type="ORF">SAMN02745168_1866</name>
</gene>
<evidence type="ECO:0000313" key="1">
    <source>
        <dbReference type="EMBL" id="SMC62299.1"/>
    </source>
</evidence>
<dbReference type="AlphaFoldDB" id="A0A1W2ANI5"/>
<dbReference type="RefSeq" id="WP_084234545.1">
    <property type="nucleotide sequence ID" value="NZ_FWXW01000004.1"/>
</dbReference>
<dbReference type="PANTHER" id="PTHR38440">
    <property type="entry name" value="UPF0398 PROTEIN YPSA"/>
    <property type="match status" value="1"/>
</dbReference>
<reference evidence="1 2" key="1">
    <citation type="submission" date="2017-04" db="EMBL/GenBank/DDBJ databases">
        <authorList>
            <person name="Afonso C.L."/>
            <person name="Miller P.J."/>
            <person name="Scott M.A."/>
            <person name="Spackman E."/>
            <person name="Goraichik I."/>
            <person name="Dimitrov K.M."/>
            <person name="Suarez D.L."/>
            <person name="Swayne D.E."/>
        </authorList>
    </citation>
    <scope>NUCLEOTIDE SEQUENCE [LARGE SCALE GENOMIC DNA]</scope>
    <source>
        <strain evidence="1 2">DSM 12816</strain>
    </source>
</reference>
<accession>A0A1W2ANI5</accession>
<dbReference type="Pfam" id="PF06908">
    <property type="entry name" value="YpsA"/>
    <property type="match status" value="1"/>
</dbReference>
<dbReference type="Proteomes" id="UP000192790">
    <property type="component" value="Unassembled WGS sequence"/>
</dbReference>
<dbReference type="OrthoDB" id="1795759at2"/>
<dbReference type="PANTHER" id="PTHR38440:SF1">
    <property type="entry name" value="UPF0398 PROTEIN SPR0331"/>
    <property type="match status" value="1"/>
</dbReference>
<dbReference type="Gene3D" id="3.40.50.450">
    <property type="match status" value="1"/>
</dbReference>
<protein>
    <submittedName>
        <fullName evidence="1">Uncharacterized SPBc2 prophage-derived protein YoqJ</fullName>
    </submittedName>
</protein>
<dbReference type="SUPFAM" id="SSF102405">
    <property type="entry name" value="MCP/YpsA-like"/>
    <property type="match status" value="1"/>
</dbReference>
<dbReference type="STRING" id="1122930.SAMN02745168_1866"/>
<dbReference type="EMBL" id="FWXW01000004">
    <property type="protein sequence ID" value="SMC62299.1"/>
    <property type="molecule type" value="Genomic_DNA"/>
</dbReference>
<keyword evidence="2" id="KW-1185">Reference proteome</keyword>
<evidence type="ECO:0000313" key="2">
    <source>
        <dbReference type="Proteomes" id="UP000192790"/>
    </source>
</evidence>
<name>A0A1W2ANI5_9FIRM</name>
<organism evidence="1 2">
    <name type="scientific">Papillibacter cinnamivorans DSM 12816</name>
    <dbReference type="NCBI Taxonomy" id="1122930"/>
    <lineage>
        <taxon>Bacteria</taxon>
        <taxon>Bacillati</taxon>
        <taxon>Bacillota</taxon>
        <taxon>Clostridia</taxon>
        <taxon>Eubacteriales</taxon>
        <taxon>Oscillospiraceae</taxon>
        <taxon>Papillibacter</taxon>
    </lineage>
</organism>
<dbReference type="InterPro" id="IPR010697">
    <property type="entry name" value="YspA"/>
</dbReference>
<sequence length="185" mass="21144">MEDKRKICCFTGHRPAKLSFGYDEESPECLRLKVRLLSLIDEMRMKGVTNFLSGMAQGVDILAAEAVIDIRRTYPQNKIRLIAVVPYEGQADRWSEAYRERYFNILAVADEVITLQHRYTDRCMLDRDRYMVDASGYMIAVYNGSKGGTKYTVDYAIGKGLNITIINPDTLARENISPPTQSMER</sequence>